<keyword evidence="2" id="KW-1185">Reference proteome</keyword>
<reference evidence="1 2" key="1">
    <citation type="journal article" date="2018" name="Front. Plant Sci.">
        <title>Red Clover (Trifolium pratense) and Zigzag Clover (T. medium) - A Picture of Genomic Similarities and Differences.</title>
        <authorList>
            <person name="Dluhosova J."/>
            <person name="Istvanek J."/>
            <person name="Nedelnik J."/>
            <person name="Repkova J."/>
        </authorList>
    </citation>
    <scope>NUCLEOTIDE SEQUENCE [LARGE SCALE GENOMIC DNA]</scope>
    <source>
        <strain evidence="2">cv. 10/8</strain>
        <tissue evidence="1">Leaf</tissue>
    </source>
</reference>
<dbReference type="Proteomes" id="UP000265520">
    <property type="component" value="Unassembled WGS sequence"/>
</dbReference>
<proteinExistence type="predicted"/>
<dbReference type="EMBL" id="LXQA010874429">
    <property type="protein sequence ID" value="MCI75070.1"/>
    <property type="molecule type" value="Genomic_DNA"/>
</dbReference>
<feature type="non-terminal residue" evidence="1">
    <location>
        <position position="36"/>
    </location>
</feature>
<name>A0A392URW2_9FABA</name>
<protein>
    <submittedName>
        <fullName evidence="1">Uncharacterized protein</fullName>
    </submittedName>
</protein>
<sequence length="36" mass="4044">MLQELAMPGTDWHYNSRGGRTRLQAAEMVPVAKAWA</sequence>
<evidence type="ECO:0000313" key="1">
    <source>
        <dbReference type="EMBL" id="MCI75070.1"/>
    </source>
</evidence>
<accession>A0A392URW2</accession>
<comment type="caution">
    <text evidence="1">The sequence shown here is derived from an EMBL/GenBank/DDBJ whole genome shotgun (WGS) entry which is preliminary data.</text>
</comment>
<organism evidence="1 2">
    <name type="scientific">Trifolium medium</name>
    <dbReference type="NCBI Taxonomy" id="97028"/>
    <lineage>
        <taxon>Eukaryota</taxon>
        <taxon>Viridiplantae</taxon>
        <taxon>Streptophyta</taxon>
        <taxon>Embryophyta</taxon>
        <taxon>Tracheophyta</taxon>
        <taxon>Spermatophyta</taxon>
        <taxon>Magnoliopsida</taxon>
        <taxon>eudicotyledons</taxon>
        <taxon>Gunneridae</taxon>
        <taxon>Pentapetalae</taxon>
        <taxon>rosids</taxon>
        <taxon>fabids</taxon>
        <taxon>Fabales</taxon>
        <taxon>Fabaceae</taxon>
        <taxon>Papilionoideae</taxon>
        <taxon>50 kb inversion clade</taxon>
        <taxon>NPAAA clade</taxon>
        <taxon>Hologalegina</taxon>
        <taxon>IRL clade</taxon>
        <taxon>Trifolieae</taxon>
        <taxon>Trifolium</taxon>
    </lineage>
</organism>
<dbReference type="AlphaFoldDB" id="A0A392URW2"/>
<evidence type="ECO:0000313" key="2">
    <source>
        <dbReference type="Proteomes" id="UP000265520"/>
    </source>
</evidence>